<gene>
    <name evidence="7" type="ORF">GCM10010123_22090</name>
</gene>
<name>A0A8J3B6L8_9ACTN</name>
<dbReference type="RefSeq" id="WP_189169999.1">
    <property type="nucleotide sequence ID" value="NZ_BMQB01000004.1"/>
</dbReference>
<evidence type="ECO:0000256" key="1">
    <source>
        <dbReference type="ARBA" id="ARBA00010088"/>
    </source>
</evidence>
<protein>
    <submittedName>
        <fullName evidence="7">Peptidase</fullName>
    </submittedName>
</protein>
<feature type="domain" description="AB hydrolase-1" evidence="5">
    <location>
        <begin position="101"/>
        <end position="251"/>
    </location>
</feature>
<dbReference type="Gene3D" id="3.40.50.1820">
    <property type="entry name" value="alpha/beta hydrolase"/>
    <property type="match status" value="1"/>
</dbReference>
<organism evidence="7 8">
    <name type="scientific">Pilimelia anulata</name>
    <dbReference type="NCBI Taxonomy" id="53371"/>
    <lineage>
        <taxon>Bacteria</taxon>
        <taxon>Bacillati</taxon>
        <taxon>Actinomycetota</taxon>
        <taxon>Actinomycetes</taxon>
        <taxon>Micromonosporales</taxon>
        <taxon>Micromonosporaceae</taxon>
        <taxon>Pilimelia</taxon>
    </lineage>
</organism>
<dbReference type="SUPFAM" id="SSF53474">
    <property type="entry name" value="alpha/beta-Hydrolases"/>
    <property type="match status" value="1"/>
</dbReference>
<reference evidence="7" key="2">
    <citation type="submission" date="2020-09" db="EMBL/GenBank/DDBJ databases">
        <authorList>
            <person name="Sun Q."/>
            <person name="Ohkuma M."/>
        </authorList>
    </citation>
    <scope>NUCLEOTIDE SEQUENCE</scope>
    <source>
        <strain evidence="7">JCM 3090</strain>
    </source>
</reference>
<feature type="chain" id="PRO_5035214419" evidence="4">
    <location>
        <begin position="27"/>
        <end position="555"/>
    </location>
</feature>
<dbReference type="Proteomes" id="UP000649739">
    <property type="component" value="Unassembled WGS sequence"/>
</dbReference>
<dbReference type="EMBL" id="BMQB01000004">
    <property type="protein sequence ID" value="GGJ91872.1"/>
    <property type="molecule type" value="Genomic_DNA"/>
</dbReference>
<dbReference type="PANTHER" id="PTHR43248:SF25">
    <property type="entry name" value="AB HYDROLASE-1 DOMAIN-CONTAINING PROTEIN-RELATED"/>
    <property type="match status" value="1"/>
</dbReference>
<evidence type="ECO:0000256" key="2">
    <source>
        <dbReference type="ARBA" id="ARBA00022801"/>
    </source>
</evidence>
<feature type="compositionally biased region" description="Basic and acidic residues" evidence="3">
    <location>
        <begin position="33"/>
        <end position="46"/>
    </location>
</feature>
<keyword evidence="4" id="KW-0732">Signal</keyword>
<evidence type="ECO:0000256" key="3">
    <source>
        <dbReference type="SAM" id="MobiDB-lite"/>
    </source>
</evidence>
<dbReference type="PANTHER" id="PTHR43248">
    <property type="entry name" value="2-SUCCINYL-6-HYDROXY-2,4-CYCLOHEXADIENE-1-CARBOXYLATE SYNTHASE"/>
    <property type="match status" value="1"/>
</dbReference>
<evidence type="ECO:0000313" key="8">
    <source>
        <dbReference type="Proteomes" id="UP000649739"/>
    </source>
</evidence>
<dbReference type="InterPro" id="IPR029058">
    <property type="entry name" value="AB_hydrolase_fold"/>
</dbReference>
<evidence type="ECO:0000313" key="7">
    <source>
        <dbReference type="EMBL" id="GGJ91872.1"/>
    </source>
</evidence>
<feature type="signal peptide" evidence="4">
    <location>
        <begin position="1"/>
        <end position="26"/>
    </location>
</feature>
<evidence type="ECO:0000259" key="6">
    <source>
        <dbReference type="Pfam" id="PF08386"/>
    </source>
</evidence>
<dbReference type="Pfam" id="PF00561">
    <property type="entry name" value="Abhydrolase_1"/>
    <property type="match status" value="1"/>
</dbReference>
<feature type="domain" description="Peptidase S33 tripeptidyl aminopeptidase-like C-terminal" evidence="6">
    <location>
        <begin position="429"/>
        <end position="524"/>
    </location>
</feature>
<keyword evidence="8" id="KW-1185">Reference proteome</keyword>
<feature type="region of interest" description="Disordered" evidence="3">
    <location>
        <begin position="27"/>
        <end position="46"/>
    </location>
</feature>
<proteinExistence type="inferred from homology"/>
<accession>A0A8J3B6L8</accession>
<comment type="caution">
    <text evidence="7">The sequence shown here is derived from an EMBL/GenBank/DDBJ whole genome shotgun (WGS) entry which is preliminary data.</text>
</comment>
<reference evidence="7" key="1">
    <citation type="journal article" date="2014" name="Int. J. Syst. Evol. Microbiol.">
        <title>Complete genome sequence of Corynebacterium casei LMG S-19264T (=DSM 44701T), isolated from a smear-ripened cheese.</title>
        <authorList>
            <consortium name="US DOE Joint Genome Institute (JGI-PGF)"/>
            <person name="Walter F."/>
            <person name="Albersmeier A."/>
            <person name="Kalinowski J."/>
            <person name="Ruckert C."/>
        </authorList>
    </citation>
    <scope>NUCLEOTIDE SEQUENCE</scope>
    <source>
        <strain evidence="7">JCM 3090</strain>
    </source>
</reference>
<dbReference type="GO" id="GO:0016787">
    <property type="term" value="F:hydrolase activity"/>
    <property type="evidence" value="ECO:0007669"/>
    <property type="project" value="UniProtKB-KW"/>
</dbReference>
<keyword evidence="2" id="KW-0378">Hydrolase</keyword>
<evidence type="ECO:0000256" key="4">
    <source>
        <dbReference type="SAM" id="SignalP"/>
    </source>
</evidence>
<dbReference type="InterPro" id="IPR000073">
    <property type="entry name" value="AB_hydrolase_1"/>
</dbReference>
<comment type="similarity">
    <text evidence="1">Belongs to the peptidase S33 family.</text>
</comment>
<dbReference type="InterPro" id="IPR013595">
    <property type="entry name" value="Pept_S33_TAP-like_C"/>
</dbReference>
<dbReference type="AlphaFoldDB" id="A0A8J3B6L8"/>
<dbReference type="InterPro" id="IPR051601">
    <property type="entry name" value="Serine_prot/Carboxylest_S33"/>
</dbReference>
<sequence length="555" mass="59309">MRTASVIAGVAAAALALGTLGAPVAAAPPPAAPRHDTTSPEEARRVDGVATPRLYWKKCRENFECAEAALPLDYDRPRGGLIKIGLLRARATDPANRIGSLLFNPGGPGGSGMDVVEGLADAVPDLRARFDLIGFDPRGIGESDVLRCLPEDAERERLLTAYYSVSAPLTAAQRRTRLDAARTIGRACGKAGKRTAAAMHTAQVARDMDVLRRALGDAKLNYLGFSYGSILGQYYANLFPDRFRALVIDGVVDAREWVGTPASAGRPVFDRIGSAAASHEALTEYLRRCAAAGARCRLAATGDPVGTYDDIAGRLHREPVVIDKVPHGYQDLVLFTARLTYSPYGMSLLDRYLADLYVLTRPGDPAAQERARRSLGELFAEQNPPQPPASSVGVEATYGVMCGDADNTSRLRDWPELADAAAARAGHLGRFRANQDDICAADAWTAPAHDRYTGPFNRRTAAPVLVSGNRWDPATAYRNARTVHDQLPGSLLLETDSWGHLAYPSSVCAVRAIDAYLLTGAKPPAAGCADGWQPFGTDKAAPARPLLPVPPLPTL</sequence>
<evidence type="ECO:0000259" key="5">
    <source>
        <dbReference type="Pfam" id="PF00561"/>
    </source>
</evidence>
<dbReference type="Pfam" id="PF08386">
    <property type="entry name" value="Abhydrolase_4"/>
    <property type="match status" value="1"/>
</dbReference>